<organism evidence="2">
    <name type="scientific">Timema shepardi</name>
    <name type="common">Walking stick</name>
    <dbReference type="NCBI Taxonomy" id="629360"/>
    <lineage>
        <taxon>Eukaryota</taxon>
        <taxon>Metazoa</taxon>
        <taxon>Ecdysozoa</taxon>
        <taxon>Arthropoda</taxon>
        <taxon>Hexapoda</taxon>
        <taxon>Insecta</taxon>
        <taxon>Pterygota</taxon>
        <taxon>Neoptera</taxon>
        <taxon>Polyneoptera</taxon>
        <taxon>Phasmatodea</taxon>
        <taxon>Timematodea</taxon>
        <taxon>Timematoidea</taxon>
        <taxon>Timematidae</taxon>
        <taxon>Timema</taxon>
    </lineage>
</organism>
<reference evidence="2" key="1">
    <citation type="submission" date="2020-11" db="EMBL/GenBank/DDBJ databases">
        <authorList>
            <person name="Tran Van P."/>
        </authorList>
    </citation>
    <scope>NUCLEOTIDE SEQUENCE</scope>
</reference>
<evidence type="ECO:0000313" key="2">
    <source>
        <dbReference type="EMBL" id="CAD7268534.1"/>
    </source>
</evidence>
<accession>A0A7R9B8R1</accession>
<protein>
    <submittedName>
        <fullName evidence="2">Uncharacterized protein</fullName>
    </submittedName>
</protein>
<proteinExistence type="predicted"/>
<name>A0A7R9B8R1_TIMSH</name>
<keyword evidence="1" id="KW-0472">Membrane</keyword>
<sequence length="196" mass="22336">MGAELNKSTPRRWQRTSTGKALEMYCVDFPPDSPVFKTPNIHGRKYKSDSKTERNAHNLTTHTPVKCDGHHPTGYSPVNKQRQSTSSFPIFPFIPTSPLISITLVFSWTASTQRGYRRRWLEREEYYMGGLAPQAERGEEDQQLPPRCSLARCCCTTRRLADATVPGFIREEELQVIHLNADIALRMFGAHMHSSL</sequence>
<keyword evidence="1" id="KW-0812">Transmembrane</keyword>
<keyword evidence="1" id="KW-1133">Transmembrane helix</keyword>
<gene>
    <name evidence="2" type="ORF">TSIB3V08_LOCUS12536</name>
</gene>
<dbReference type="EMBL" id="OC014212">
    <property type="protein sequence ID" value="CAD7268534.1"/>
    <property type="molecule type" value="Genomic_DNA"/>
</dbReference>
<feature type="transmembrane region" description="Helical" evidence="1">
    <location>
        <begin position="90"/>
        <end position="110"/>
    </location>
</feature>
<evidence type="ECO:0000256" key="1">
    <source>
        <dbReference type="SAM" id="Phobius"/>
    </source>
</evidence>
<dbReference type="AlphaFoldDB" id="A0A7R9B8R1"/>